<dbReference type="PROSITE" id="PS50011">
    <property type="entry name" value="PROTEIN_KINASE_DOM"/>
    <property type="match status" value="1"/>
</dbReference>
<dbReference type="EMBL" id="HBIP01006069">
    <property type="protein sequence ID" value="CAE0488022.1"/>
    <property type="molecule type" value="Transcribed_RNA"/>
</dbReference>
<dbReference type="GO" id="GO:0005524">
    <property type="term" value="F:ATP binding"/>
    <property type="evidence" value="ECO:0007669"/>
    <property type="project" value="UniProtKB-KW"/>
</dbReference>
<gene>
    <name evidence="8" type="ORF">DTER00134_LOCUS3085</name>
</gene>
<keyword evidence="3" id="KW-0547">Nucleotide-binding</keyword>
<keyword evidence="2" id="KW-0808">Transferase</keyword>
<accession>A0A7S3QNA6</accession>
<dbReference type="InterPro" id="IPR011009">
    <property type="entry name" value="Kinase-like_dom_sf"/>
</dbReference>
<evidence type="ECO:0000313" key="8">
    <source>
        <dbReference type="EMBL" id="CAE0488022.1"/>
    </source>
</evidence>
<dbReference type="CDD" id="cd14134">
    <property type="entry name" value="PKc_CLK"/>
    <property type="match status" value="1"/>
</dbReference>
<dbReference type="InterPro" id="IPR000719">
    <property type="entry name" value="Prot_kinase_dom"/>
</dbReference>
<organism evidence="8">
    <name type="scientific">Dunaliella tertiolecta</name>
    <name type="common">Green alga</name>
    <dbReference type="NCBI Taxonomy" id="3047"/>
    <lineage>
        <taxon>Eukaryota</taxon>
        <taxon>Viridiplantae</taxon>
        <taxon>Chlorophyta</taxon>
        <taxon>core chlorophytes</taxon>
        <taxon>Chlorophyceae</taxon>
        <taxon>CS clade</taxon>
        <taxon>Chlamydomonadales</taxon>
        <taxon>Dunaliellaceae</taxon>
        <taxon>Dunaliella</taxon>
    </lineage>
</organism>
<dbReference type="SMART" id="SM00220">
    <property type="entry name" value="S_TKc"/>
    <property type="match status" value="1"/>
</dbReference>
<evidence type="ECO:0000259" key="7">
    <source>
        <dbReference type="PROSITE" id="PS50011"/>
    </source>
</evidence>
<dbReference type="GO" id="GO:0004674">
    <property type="term" value="F:protein serine/threonine kinase activity"/>
    <property type="evidence" value="ECO:0007669"/>
    <property type="project" value="UniProtKB-KW"/>
</dbReference>
<dbReference type="InterPro" id="IPR051175">
    <property type="entry name" value="CLK_kinases"/>
</dbReference>
<dbReference type="Gene3D" id="1.10.510.10">
    <property type="entry name" value="Transferase(Phosphotransferase) domain 1"/>
    <property type="match status" value="1"/>
</dbReference>
<proteinExistence type="predicted"/>
<name>A0A7S3QNA6_DUNTE</name>
<evidence type="ECO:0000256" key="6">
    <source>
        <dbReference type="SAM" id="MobiDB-lite"/>
    </source>
</evidence>
<protein>
    <recommendedName>
        <fullName evidence="7">Protein kinase domain-containing protein</fullName>
    </recommendedName>
</protein>
<evidence type="ECO:0000256" key="3">
    <source>
        <dbReference type="ARBA" id="ARBA00022741"/>
    </source>
</evidence>
<evidence type="ECO:0000256" key="2">
    <source>
        <dbReference type="ARBA" id="ARBA00022679"/>
    </source>
</evidence>
<feature type="compositionally biased region" description="Low complexity" evidence="6">
    <location>
        <begin position="340"/>
        <end position="350"/>
    </location>
</feature>
<keyword evidence="1" id="KW-0723">Serine/threonine-protein kinase</keyword>
<dbReference type="Pfam" id="PF00069">
    <property type="entry name" value="Pkinase"/>
    <property type="match status" value="1"/>
</dbReference>
<feature type="region of interest" description="Disordered" evidence="6">
    <location>
        <begin position="330"/>
        <end position="350"/>
    </location>
</feature>
<dbReference type="SUPFAM" id="SSF56112">
    <property type="entry name" value="Protein kinase-like (PK-like)"/>
    <property type="match status" value="1"/>
</dbReference>
<sequence>MGEGTFGRVLECWDRKHKDYVAIKIVRNIDKYRHAAMIELEVLNTLERNDPDGNKNCVALREWFDYRGHVCMVFEKLGPSLFDFMRKNEYRPFPIDLVQEFSKQLIQAVAYLHDLHLVHTDLKPENILLMSLNYCRSSSGSGTSSTSRVVPSSSAIKVIDFGSSTFEEQYHSSIVSTRHYRAPEIIMGMGWSYPCDMWSLGCIIVELLTGDALFQTHENLEHLAMMEQVLGPIPEAMVERSNKAASKCFVENRLHWPDGAPSKKSVKAVKKMSNLRRLILNNGDASAVPHIDSLVDLLSGMLRYEPEQRMTAQEALHHPFLQQRLASSIPPQASQPVPPTSTSGPVPPQAAAAASLAASAANPAATAASATAAANSAAMASATLNSVLAAANARAMAGAAAAPPGTATMTELPPLQLQQHGVPVQGGGGVGAGLPPMSGTAMVPSLQAVVPAANHSLPGLSTVPAYNSMPGASSTTNPVSLPNNRHMLLSAGASQAPYMDGIRWP</sequence>
<dbReference type="PROSITE" id="PS00108">
    <property type="entry name" value="PROTEIN_KINASE_ST"/>
    <property type="match status" value="1"/>
</dbReference>
<evidence type="ECO:0000256" key="1">
    <source>
        <dbReference type="ARBA" id="ARBA00022527"/>
    </source>
</evidence>
<evidence type="ECO:0000256" key="5">
    <source>
        <dbReference type="ARBA" id="ARBA00022840"/>
    </source>
</evidence>
<keyword evidence="4" id="KW-0418">Kinase</keyword>
<dbReference type="GO" id="GO:0005634">
    <property type="term" value="C:nucleus"/>
    <property type="evidence" value="ECO:0007669"/>
    <property type="project" value="TreeGrafter"/>
</dbReference>
<keyword evidence="5" id="KW-0067">ATP-binding</keyword>
<dbReference type="InterPro" id="IPR008271">
    <property type="entry name" value="Ser/Thr_kinase_AS"/>
</dbReference>
<dbReference type="Gene3D" id="3.30.200.20">
    <property type="entry name" value="Phosphorylase Kinase, domain 1"/>
    <property type="match status" value="1"/>
</dbReference>
<dbReference type="PANTHER" id="PTHR45646">
    <property type="entry name" value="SERINE/THREONINE-PROTEIN KINASE DOA-RELATED"/>
    <property type="match status" value="1"/>
</dbReference>
<dbReference type="PANTHER" id="PTHR45646:SF11">
    <property type="entry name" value="SERINE_THREONINE-PROTEIN KINASE DOA"/>
    <property type="match status" value="1"/>
</dbReference>
<reference evidence="8" key="1">
    <citation type="submission" date="2021-01" db="EMBL/GenBank/DDBJ databases">
        <authorList>
            <person name="Corre E."/>
            <person name="Pelletier E."/>
            <person name="Niang G."/>
            <person name="Scheremetjew M."/>
            <person name="Finn R."/>
            <person name="Kale V."/>
            <person name="Holt S."/>
            <person name="Cochrane G."/>
            <person name="Meng A."/>
            <person name="Brown T."/>
            <person name="Cohen L."/>
        </authorList>
    </citation>
    <scope>NUCLEOTIDE SEQUENCE</scope>
    <source>
        <strain evidence="8">CCMP1320</strain>
    </source>
</reference>
<evidence type="ECO:0000256" key="4">
    <source>
        <dbReference type="ARBA" id="ARBA00022777"/>
    </source>
</evidence>
<feature type="domain" description="Protein kinase" evidence="7">
    <location>
        <begin position="1"/>
        <end position="321"/>
    </location>
</feature>
<dbReference type="AlphaFoldDB" id="A0A7S3QNA6"/>